<accession>A0A5B8M550</accession>
<evidence type="ECO:0000313" key="3">
    <source>
        <dbReference type="Proteomes" id="UP000320216"/>
    </source>
</evidence>
<feature type="domain" description="Methyltransferase type 12" evidence="1">
    <location>
        <begin position="62"/>
        <end position="156"/>
    </location>
</feature>
<proteinExistence type="predicted"/>
<keyword evidence="3" id="KW-1185">Reference proteome</keyword>
<dbReference type="PANTHER" id="PTHR43464">
    <property type="entry name" value="METHYLTRANSFERASE"/>
    <property type="match status" value="1"/>
</dbReference>
<dbReference type="PANTHER" id="PTHR43464:SF82">
    <property type="entry name" value="METHYLTRANSFERASE DOMAIN-CONTAINING PROTEIN"/>
    <property type="match status" value="1"/>
</dbReference>
<reference evidence="2 3" key="1">
    <citation type="submission" date="2019-07" db="EMBL/GenBank/DDBJ databases">
        <title>Full genome sequence of Humibacter sp. WJ7-1.</title>
        <authorList>
            <person name="Im W.-T."/>
        </authorList>
    </citation>
    <scope>NUCLEOTIDE SEQUENCE [LARGE SCALE GENOMIC DNA]</scope>
    <source>
        <strain evidence="2 3">WJ7-1</strain>
    </source>
</reference>
<dbReference type="CDD" id="cd02440">
    <property type="entry name" value="AdoMet_MTases"/>
    <property type="match status" value="1"/>
</dbReference>
<dbReference type="Proteomes" id="UP000320216">
    <property type="component" value="Chromosome"/>
</dbReference>
<dbReference type="GO" id="GO:0032259">
    <property type="term" value="P:methylation"/>
    <property type="evidence" value="ECO:0007669"/>
    <property type="project" value="UniProtKB-KW"/>
</dbReference>
<evidence type="ECO:0000259" key="1">
    <source>
        <dbReference type="Pfam" id="PF08242"/>
    </source>
</evidence>
<organism evidence="2 3">
    <name type="scientific">Humibacter ginsenosidimutans</name>
    <dbReference type="NCBI Taxonomy" id="2599293"/>
    <lineage>
        <taxon>Bacteria</taxon>
        <taxon>Bacillati</taxon>
        <taxon>Actinomycetota</taxon>
        <taxon>Actinomycetes</taxon>
        <taxon>Micrococcales</taxon>
        <taxon>Microbacteriaceae</taxon>
        <taxon>Humibacter</taxon>
    </lineage>
</organism>
<keyword evidence="2" id="KW-0489">Methyltransferase</keyword>
<dbReference type="Gene3D" id="3.40.50.150">
    <property type="entry name" value="Vaccinia Virus protein VP39"/>
    <property type="match status" value="1"/>
</dbReference>
<dbReference type="RefSeq" id="WP_146320783.1">
    <property type="nucleotide sequence ID" value="NZ_CP042305.1"/>
</dbReference>
<dbReference type="AlphaFoldDB" id="A0A5B8M550"/>
<name>A0A5B8M550_9MICO</name>
<dbReference type="SUPFAM" id="SSF53335">
    <property type="entry name" value="S-adenosyl-L-methionine-dependent methyltransferases"/>
    <property type="match status" value="1"/>
</dbReference>
<dbReference type="EMBL" id="CP042305">
    <property type="protein sequence ID" value="QDZ15179.1"/>
    <property type="molecule type" value="Genomic_DNA"/>
</dbReference>
<dbReference type="Pfam" id="PF08242">
    <property type="entry name" value="Methyltransf_12"/>
    <property type="match status" value="1"/>
</dbReference>
<dbReference type="InterPro" id="IPR013217">
    <property type="entry name" value="Methyltransf_12"/>
</dbReference>
<dbReference type="OrthoDB" id="8385759at2"/>
<sequence length="274" mass="30075">MSSEFVAANMRNWNERVSDHVVAYGAEAFADDPTALWAAKEAELLTPFVPEGSFDGLEMAHLQCHIGLDTISFARRGATIVGTDLSEEAIAAATALAERAGTATASFVRCANEDAPKVLGRQFDVVFTSVGVLAWLEDLGSWARTIQQLLRPGGVFLLYEGHPMMSAMEYQRDDNLLVVGEPYFATGRPMRFDDGTTYASQTILDNNVTYEWPHHLGEILTAILESGLRIEAFAEHRSMPWKALPSLVQGDNGWVLPEASAEIPLMFSVIARRP</sequence>
<dbReference type="GO" id="GO:0008168">
    <property type="term" value="F:methyltransferase activity"/>
    <property type="evidence" value="ECO:0007669"/>
    <property type="project" value="UniProtKB-KW"/>
</dbReference>
<dbReference type="KEGG" id="huw:FPZ11_10740"/>
<gene>
    <name evidence="2" type="ORF">FPZ11_10740</name>
</gene>
<protein>
    <submittedName>
        <fullName evidence="2">Class I SAM-dependent methyltransferase</fullName>
    </submittedName>
</protein>
<keyword evidence="2" id="KW-0808">Transferase</keyword>
<dbReference type="InterPro" id="IPR029063">
    <property type="entry name" value="SAM-dependent_MTases_sf"/>
</dbReference>
<evidence type="ECO:0000313" key="2">
    <source>
        <dbReference type="EMBL" id="QDZ15179.1"/>
    </source>
</evidence>